<evidence type="ECO:0000256" key="2">
    <source>
        <dbReference type="ARBA" id="ARBA00022722"/>
    </source>
</evidence>
<dbReference type="GO" id="GO:0006308">
    <property type="term" value="P:DNA catabolic process"/>
    <property type="evidence" value="ECO:0007669"/>
    <property type="project" value="UniProtKB-UniRule"/>
</dbReference>
<dbReference type="AlphaFoldDB" id="A0A956NBW4"/>
<comment type="subcellular location">
    <subcellularLocation>
        <location evidence="5 6">Cytoplasm</location>
    </subcellularLocation>
</comment>
<feature type="domain" description="Exonuclease VII large subunit C-terminal" evidence="7">
    <location>
        <begin position="135"/>
        <end position="450"/>
    </location>
</feature>
<keyword evidence="2 5" id="KW-0540">Nuclease</keyword>
<comment type="subunit">
    <text evidence="5">Heterooligomer composed of large and small subunits.</text>
</comment>
<sequence length="464" mass="52220">MSDTYSLFPSEEERVLSVGELTRWIQDVLEGELGRIQVEGEISGWKLHASSGHAYFALKDPEVDALIQCVIWSSTMRRLRVRPQSGMQVRCVGRVAVYPARGVYQLYVDRLDLRGEGELQAAFLELRRRLEAEGLFDPERKKPLPRFPKRIGVVTAPDGAALRDLLRVLGQRWPAAEVFLWPAQVQGVGAAESIARGVRTLDGLSAFDVLIVGRGGGSLEDLWAFNEELVARAVADCRTPVVSAVGHEIDFTICDFVADVRAATPTHAAELVVPDRQEVEARLVRDARALRTRLEERVRSLRLRFLRLSKDRAFLAPESRIRTGRLDVDRLSDRLERSLRRPTEEGRLRLRRAEERLARSGVEVVLEKERARLETFRTRIERRQERLLAESRRRSELAGARLRALGPDGVLARGYGIVLAGDGRIVRDAAATNDGDEIRVKLSRGELECRVEARTLGQMETNDG</sequence>
<comment type="catalytic activity">
    <reaction evidence="5 6">
        <text>Exonucleolytic cleavage in either 5'- to 3'- or 3'- to 5'-direction to yield nucleoside 5'-phosphates.</text>
        <dbReference type="EC" id="3.1.11.6"/>
    </reaction>
</comment>
<dbReference type="PANTHER" id="PTHR30008:SF0">
    <property type="entry name" value="EXODEOXYRIBONUCLEASE 7 LARGE SUBUNIT"/>
    <property type="match status" value="1"/>
</dbReference>
<dbReference type="GO" id="GO:0003676">
    <property type="term" value="F:nucleic acid binding"/>
    <property type="evidence" value="ECO:0007669"/>
    <property type="project" value="InterPro"/>
</dbReference>
<dbReference type="HAMAP" id="MF_00378">
    <property type="entry name" value="Exonuc_7_L"/>
    <property type="match status" value="1"/>
</dbReference>
<comment type="function">
    <text evidence="5">Bidirectionally degrades single-stranded DNA into large acid-insoluble oligonucleotides, which are then degraded further into small acid-soluble oligonucleotides.</text>
</comment>
<gene>
    <name evidence="5 9" type="primary">xseA</name>
    <name evidence="9" type="ORF">KDA27_04745</name>
</gene>
<dbReference type="GO" id="GO:0009318">
    <property type="term" value="C:exodeoxyribonuclease VII complex"/>
    <property type="evidence" value="ECO:0007669"/>
    <property type="project" value="UniProtKB-UniRule"/>
</dbReference>
<proteinExistence type="inferred from homology"/>
<dbReference type="Proteomes" id="UP000739538">
    <property type="component" value="Unassembled WGS sequence"/>
</dbReference>
<evidence type="ECO:0000313" key="9">
    <source>
        <dbReference type="EMBL" id="MCA9755088.1"/>
    </source>
</evidence>
<dbReference type="InterPro" id="IPR020579">
    <property type="entry name" value="Exonuc_VII_lsu_C"/>
</dbReference>
<dbReference type="PANTHER" id="PTHR30008">
    <property type="entry name" value="EXODEOXYRIBONUCLEASE 7 LARGE SUBUNIT"/>
    <property type="match status" value="1"/>
</dbReference>
<evidence type="ECO:0000256" key="5">
    <source>
        <dbReference type="HAMAP-Rule" id="MF_00378"/>
    </source>
</evidence>
<reference evidence="9" key="1">
    <citation type="submission" date="2020-04" db="EMBL/GenBank/DDBJ databases">
        <authorList>
            <person name="Zhang T."/>
        </authorList>
    </citation>
    <scope>NUCLEOTIDE SEQUENCE</scope>
    <source>
        <strain evidence="9">HKST-UBA02</strain>
    </source>
</reference>
<dbReference type="CDD" id="cd04489">
    <property type="entry name" value="ExoVII_LU_OBF"/>
    <property type="match status" value="1"/>
</dbReference>
<reference evidence="9" key="2">
    <citation type="journal article" date="2021" name="Microbiome">
        <title>Successional dynamics and alternative stable states in a saline activated sludge microbial community over 9 years.</title>
        <authorList>
            <person name="Wang Y."/>
            <person name="Ye J."/>
            <person name="Ju F."/>
            <person name="Liu L."/>
            <person name="Boyd J.A."/>
            <person name="Deng Y."/>
            <person name="Parks D.H."/>
            <person name="Jiang X."/>
            <person name="Yin X."/>
            <person name="Woodcroft B.J."/>
            <person name="Tyson G.W."/>
            <person name="Hugenholtz P."/>
            <person name="Polz M.F."/>
            <person name="Zhang T."/>
        </authorList>
    </citation>
    <scope>NUCLEOTIDE SEQUENCE</scope>
    <source>
        <strain evidence="9">HKST-UBA02</strain>
    </source>
</reference>
<evidence type="ECO:0000256" key="6">
    <source>
        <dbReference type="RuleBase" id="RU004355"/>
    </source>
</evidence>
<evidence type="ECO:0000256" key="1">
    <source>
        <dbReference type="ARBA" id="ARBA00022490"/>
    </source>
</evidence>
<accession>A0A956NBW4</accession>
<comment type="caution">
    <text evidence="9">The sequence shown here is derived from an EMBL/GenBank/DDBJ whole genome shotgun (WGS) entry which is preliminary data.</text>
</comment>
<evidence type="ECO:0000256" key="4">
    <source>
        <dbReference type="ARBA" id="ARBA00022839"/>
    </source>
</evidence>
<evidence type="ECO:0000259" key="7">
    <source>
        <dbReference type="Pfam" id="PF02601"/>
    </source>
</evidence>
<feature type="domain" description="OB-fold nucleic acid binding" evidence="8">
    <location>
        <begin position="16"/>
        <end position="111"/>
    </location>
</feature>
<dbReference type="InterPro" id="IPR025824">
    <property type="entry name" value="OB-fold_nuc-bd_dom"/>
</dbReference>
<dbReference type="NCBIfam" id="TIGR00237">
    <property type="entry name" value="xseA"/>
    <property type="match status" value="1"/>
</dbReference>
<dbReference type="EC" id="3.1.11.6" evidence="5"/>
<dbReference type="GO" id="GO:0005737">
    <property type="term" value="C:cytoplasm"/>
    <property type="evidence" value="ECO:0007669"/>
    <property type="project" value="UniProtKB-SubCell"/>
</dbReference>
<comment type="similarity">
    <text evidence="5 6">Belongs to the XseA family.</text>
</comment>
<keyword evidence="3 5" id="KW-0378">Hydrolase</keyword>
<dbReference type="InterPro" id="IPR003753">
    <property type="entry name" value="Exonuc_VII_L"/>
</dbReference>
<keyword evidence="4 5" id="KW-0269">Exonuclease</keyword>
<dbReference type="GO" id="GO:0008855">
    <property type="term" value="F:exodeoxyribonuclease VII activity"/>
    <property type="evidence" value="ECO:0007669"/>
    <property type="project" value="UniProtKB-UniRule"/>
</dbReference>
<dbReference type="Pfam" id="PF02601">
    <property type="entry name" value="Exonuc_VII_L"/>
    <property type="match status" value="1"/>
</dbReference>
<evidence type="ECO:0000313" key="10">
    <source>
        <dbReference type="Proteomes" id="UP000739538"/>
    </source>
</evidence>
<dbReference type="EMBL" id="JAGQHS010000015">
    <property type="protein sequence ID" value="MCA9755088.1"/>
    <property type="molecule type" value="Genomic_DNA"/>
</dbReference>
<dbReference type="Pfam" id="PF13742">
    <property type="entry name" value="tRNA_anti_2"/>
    <property type="match status" value="1"/>
</dbReference>
<organism evidence="9 10">
    <name type="scientific">Eiseniibacteriota bacterium</name>
    <dbReference type="NCBI Taxonomy" id="2212470"/>
    <lineage>
        <taxon>Bacteria</taxon>
        <taxon>Candidatus Eiseniibacteriota</taxon>
    </lineage>
</organism>
<evidence type="ECO:0000259" key="8">
    <source>
        <dbReference type="Pfam" id="PF13742"/>
    </source>
</evidence>
<name>A0A956NBW4_UNCEI</name>
<keyword evidence="1 5" id="KW-0963">Cytoplasm</keyword>
<evidence type="ECO:0000256" key="3">
    <source>
        <dbReference type="ARBA" id="ARBA00022801"/>
    </source>
</evidence>
<protein>
    <recommendedName>
        <fullName evidence="5">Exodeoxyribonuclease 7 large subunit</fullName>
        <ecNumber evidence="5">3.1.11.6</ecNumber>
    </recommendedName>
    <alternativeName>
        <fullName evidence="5">Exodeoxyribonuclease VII large subunit</fullName>
        <shortName evidence="5">Exonuclease VII large subunit</shortName>
    </alternativeName>
</protein>